<feature type="transmembrane region" description="Helical" evidence="2">
    <location>
        <begin position="45"/>
        <end position="69"/>
    </location>
</feature>
<dbReference type="Pfam" id="PF09990">
    <property type="entry name" value="DUF2231"/>
    <property type="match status" value="1"/>
</dbReference>
<dbReference type="SUPFAM" id="SSF52047">
    <property type="entry name" value="RNI-like"/>
    <property type="match status" value="1"/>
</dbReference>
<keyword evidence="2" id="KW-0472">Membrane</keyword>
<dbReference type="Proteomes" id="UP000321532">
    <property type="component" value="Unassembled WGS sequence"/>
</dbReference>
<evidence type="ECO:0000256" key="2">
    <source>
        <dbReference type="SAM" id="Phobius"/>
    </source>
</evidence>
<reference evidence="5 6" key="1">
    <citation type="submission" date="2019-07" db="EMBL/GenBank/DDBJ databases">
        <title>Whole genome shotgun sequence of Adhaeribacter aerolatus NBRC 106133.</title>
        <authorList>
            <person name="Hosoyama A."/>
            <person name="Uohara A."/>
            <person name="Ohji S."/>
            <person name="Ichikawa N."/>
        </authorList>
    </citation>
    <scope>NUCLEOTIDE SEQUENCE [LARGE SCALE GENOMIC DNA]</scope>
    <source>
        <strain evidence="5 6">NBRC 106133</strain>
    </source>
</reference>
<dbReference type="InterPro" id="IPR019251">
    <property type="entry name" value="DUF2231_TM"/>
</dbReference>
<proteinExistence type="predicted"/>
<feature type="transmembrane region" description="Helical" evidence="2">
    <location>
        <begin position="81"/>
        <end position="98"/>
    </location>
</feature>
<dbReference type="OrthoDB" id="713772at2"/>
<feature type="transmembrane region" description="Helical" evidence="2">
    <location>
        <begin position="110"/>
        <end position="127"/>
    </location>
</feature>
<dbReference type="PANTHER" id="PTHR35889">
    <property type="entry name" value="CYCLOINULO-OLIGOSACCHARIDE FRUCTANOTRANSFERASE-RELATED"/>
    <property type="match status" value="1"/>
</dbReference>
<gene>
    <name evidence="5" type="ORF">AAE02nite_05300</name>
</gene>
<evidence type="ECO:0000256" key="1">
    <source>
        <dbReference type="SAM" id="MobiDB-lite"/>
    </source>
</evidence>
<feature type="domain" description="Cytochrome C Planctomycete-type" evidence="3">
    <location>
        <begin position="177"/>
        <end position="236"/>
    </location>
</feature>
<comment type="caution">
    <text evidence="5">The sequence shown here is derived from an EMBL/GenBank/DDBJ whole genome shotgun (WGS) entry which is preliminary data.</text>
</comment>
<dbReference type="AlphaFoldDB" id="A0A512AT38"/>
<dbReference type="InterPro" id="IPR001611">
    <property type="entry name" value="Leu-rich_rpt"/>
</dbReference>
<evidence type="ECO:0000259" key="4">
    <source>
        <dbReference type="Pfam" id="PF09990"/>
    </source>
</evidence>
<dbReference type="Gene3D" id="3.80.10.10">
    <property type="entry name" value="Ribonuclease Inhibitor"/>
    <property type="match status" value="1"/>
</dbReference>
<dbReference type="Pfam" id="PF07635">
    <property type="entry name" value="PSCyt1"/>
    <property type="match status" value="1"/>
</dbReference>
<keyword evidence="2" id="KW-0812">Transmembrane</keyword>
<keyword evidence="6" id="KW-1185">Reference proteome</keyword>
<evidence type="ECO:0000313" key="5">
    <source>
        <dbReference type="EMBL" id="GEO02866.1"/>
    </source>
</evidence>
<feature type="compositionally biased region" description="Polar residues" evidence="1">
    <location>
        <begin position="280"/>
        <end position="293"/>
    </location>
</feature>
<evidence type="ECO:0000259" key="3">
    <source>
        <dbReference type="Pfam" id="PF07635"/>
    </source>
</evidence>
<organism evidence="5 6">
    <name type="scientific">Adhaeribacter aerolatus</name>
    <dbReference type="NCBI Taxonomy" id="670289"/>
    <lineage>
        <taxon>Bacteria</taxon>
        <taxon>Pseudomonadati</taxon>
        <taxon>Bacteroidota</taxon>
        <taxon>Cytophagia</taxon>
        <taxon>Cytophagales</taxon>
        <taxon>Hymenobacteraceae</taxon>
        <taxon>Adhaeribacter</taxon>
    </lineage>
</organism>
<dbReference type="RefSeq" id="WP_146894903.1">
    <property type="nucleotide sequence ID" value="NZ_BJYS01000002.1"/>
</dbReference>
<dbReference type="InterPro" id="IPR011429">
    <property type="entry name" value="Cyt_c_Planctomycete-type"/>
</dbReference>
<dbReference type="PANTHER" id="PTHR35889:SF3">
    <property type="entry name" value="F-BOX DOMAIN-CONTAINING PROTEIN"/>
    <property type="match status" value="1"/>
</dbReference>
<feature type="region of interest" description="Disordered" evidence="1">
    <location>
        <begin position="279"/>
        <end position="298"/>
    </location>
</feature>
<keyword evidence="2" id="KW-1133">Transmembrane helix</keyword>
<sequence length="465" mass="50662">MSENLLLFFGRLHPLLVHLPIGILMLAICLHFLARRPKFASFGLLMPVLWFAGAVSAVLACVAGFLLKLSGGYDQGSVDTHQYLGIGLAISSVLLVVFGNKAIFKKLQTPAVLVVIILLTATGHYGGNLTHGDDYLTQPVYALIGKGPGKKERPPITNVNEALVYQDLVEPVLEQKCWQCHSSKKQKGDLRLDTEEYLLKGGENGEILVAGNADKSDLYKRLVLPLNHDDRMPPKGKPQLTEAEVQLIHWWITAGKGDFKKKVAQVDKDQNIDEIIAEVSQRSGQNTESTQPSEIPDVKVAPANPEHVRQLQNKGVVLMPVAKDSPFLTANLVNAKSFSNADMQLLANLREQILWLDMSGSTISDAGLQPLAGFKNLTRLSLDNTAVTDAGLKHLAPLTNLHYLNLYGTQVSDAGLKSLTACKSLKSLYLWQTQVTPQGVAALQKARGNGLHVNFQSTTDTTGTL</sequence>
<dbReference type="EMBL" id="BJYS01000002">
    <property type="protein sequence ID" value="GEO02866.1"/>
    <property type="molecule type" value="Genomic_DNA"/>
</dbReference>
<feature type="transmembrane region" description="Helical" evidence="2">
    <location>
        <begin position="12"/>
        <end position="33"/>
    </location>
</feature>
<accession>A0A512AT38</accession>
<dbReference type="InterPro" id="IPR032675">
    <property type="entry name" value="LRR_dom_sf"/>
</dbReference>
<name>A0A512AT38_9BACT</name>
<protein>
    <submittedName>
        <fullName evidence="5">Uncharacterized protein</fullName>
    </submittedName>
</protein>
<dbReference type="Pfam" id="PF13516">
    <property type="entry name" value="LRR_6"/>
    <property type="match status" value="1"/>
</dbReference>
<evidence type="ECO:0000313" key="6">
    <source>
        <dbReference type="Proteomes" id="UP000321532"/>
    </source>
</evidence>
<feature type="domain" description="DUF2231" evidence="4">
    <location>
        <begin position="12"/>
        <end position="130"/>
    </location>
</feature>